<dbReference type="SMR" id="A2ESC4"/>
<evidence type="ECO:0000313" key="3">
    <source>
        <dbReference type="EMBL" id="EAY04427.1"/>
    </source>
</evidence>
<organism evidence="3 4">
    <name type="scientific">Trichomonas vaginalis (strain ATCC PRA-98 / G3)</name>
    <dbReference type="NCBI Taxonomy" id="412133"/>
    <lineage>
        <taxon>Eukaryota</taxon>
        <taxon>Metamonada</taxon>
        <taxon>Parabasalia</taxon>
        <taxon>Trichomonadida</taxon>
        <taxon>Trichomonadidae</taxon>
        <taxon>Trichomonas</taxon>
    </lineage>
</organism>
<feature type="coiled-coil region" evidence="1">
    <location>
        <begin position="237"/>
        <end position="289"/>
    </location>
</feature>
<reference evidence="3" key="1">
    <citation type="submission" date="2006-10" db="EMBL/GenBank/DDBJ databases">
        <authorList>
            <person name="Amadeo P."/>
            <person name="Zhao Q."/>
            <person name="Wortman J."/>
            <person name="Fraser-Liggett C."/>
            <person name="Carlton J."/>
        </authorList>
    </citation>
    <scope>NUCLEOTIDE SEQUENCE</scope>
    <source>
        <strain evidence="3">G3</strain>
    </source>
</reference>
<dbReference type="AlphaFoldDB" id="A2ESC4"/>
<sequence>MSSATTGSATETIVHIGNITSTDSTSTYNTFFSKKSPKPSNSSKSRKSKNRIRKLELDIYELRQKAKQMQKNLKNIKNTQLTNQELLLIKEQIKDSISQTAHSSIQYLMSDLIECCQSNAQLKTQIDTLSFEIENEKQKREYMTELLNYKETDLYSDIDINFHVHKPSISQIDNQKLKFESKELMNSLSQLNSTILSEMRPNFNTSSTLEAANEINKSLQSKMKLGRIICSYPEYDIKKLNQNITTFKESNAIIERDVNEYKAQITKILQNNEKQSAELQSRNQDFEKASSKELNYLDNSIQSLTFRINQSVELFDQIISEIQQISNKSYEIEEPLSETAYEDQNTYYYEQEYEASIASLVQQKLTLLDELNNMQKQYSELRESATAKEESLRQSIRKMMHQVKINNQLLHNGFPIPMESDSSGLMSLDMMSFTK</sequence>
<proteinExistence type="predicted"/>
<name>A2ESC4_TRIV3</name>
<dbReference type="EMBL" id="DS113475">
    <property type="protein sequence ID" value="EAY04427.1"/>
    <property type="molecule type" value="Genomic_DNA"/>
</dbReference>
<keyword evidence="1" id="KW-0175">Coiled coil</keyword>
<dbReference type="VEuPathDB" id="TrichDB:TVAG_396130"/>
<dbReference type="KEGG" id="tva:4762288"/>
<feature type="region of interest" description="Disordered" evidence="2">
    <location>
        <begin position="30"/>
        <end position="50"/>
    </location>
</feature>
<dbReference type="InParanoid" id="A2ESC4"/>
<dbReference type="Proteomes" id="UP000001542">
    <property type="component" value="Unassembled WGS sequence"/>
</dbReference>
<dbReference type="RefSeq" id="XP_001316650.1">
    <property type="nucleotide sequence ID" value="XM_001316615.1"/>
</dbReference>
<dbReference type="VEuPathDB" id="TrichDB:TVAGG3_0883430"/>
<keyword evidence="4" id="KW-1185">Reference proteome</keyword>
<protein>
    <submittedName>
        <fullName evidence="3">Uncharacterized protein</fullName>
    </submittedName>
</protein>
<evidence type="ECO:0000256" key="2">
    <source>
        <dbReference type="SAM" id="MobiDB-lite"/>
    </source>
</evidence>
<accession>A2ESC4</accession>
<gene>
    <name evidence="3" type="ORF">TVAG_396130</name>
</gene>
<evidence type="ECO:0000313" key="4">
    <source>
        <dbReference type="Proteomes" id="UP000001542"/>
    </source>
</evidence>
<evidence type="ECO:0000256" key="1">
    <source>
        <dbReference type="SAM" id="Coils"/>
    </source>
</evidence>
<feature type="coiled-coil region" evidence="1">
    <location>
        <begin position="357"/>
        <end position="391"/>
    </location>
</feature>
<reference evidence="3" key="2">
    <citation type="journal article" date="2007" name="Science">
        <title>Draft genome sequence of the sexually transmitted pathogen Trichomonas vaginalis.</title>
        <authorList>
            <person name="Carlton J.M."/>
            <person name="Hirt R.P."/>
            <person name="Silva J.C."/>
            <person name="Delcher A.L."/>
            <person name="Schatz M."/>
            <person name="Zhao Q."/>
            <person name="Wortman J.R."/>
            <person name="Bidwell S.L."/>
            <person name="Alsmark U.C.M."/>
            <person name="Besteiro S."/>
            <person name="Sicheritz-Ponten T."/>
            <person name="Noel C.J."/>
            <person name="Dacks J.B."/>
            <person name="Foster P.G."/>
            <person name="Simillion C."/>
            <person name="Van de Peer Y."/>
            <person name="Miranda-Saavedra D."/>
            <person name="Barton G.J."/>
            <person name="Westrop G.D."/>
            <person name="Mueller S."/>
            <person name="Dessi D."/>
            <person name="Fiori P.L."/>
            <person name="Ren Q."/>
            <person name="Paulsen I."/>
            <person name="Zhang H."/>
            <person name="Bastida-Corcuera F.D."/>
            <person name="Simoes-Barbosa A."/>
            <person name="Brown M.T."/>
            <person name="Hayes R.D."/>
            <person name="Mukherjee M."/>
            <person name="Okumura C.Y."/>
            <person name="Schneider R."/>
            <person name="Smith A.J."/>
            <person name="Vanacova S."/>
            <person name="Villalvazo M."/>
            <person name="Haas B.J."/>
            <person name="Pertea M."/>
            <person name="Feldblyum T.V."/>
            <person name="Utterback T.R."/>
            <person name="Shu C.L."/>
            <person name="Osoegawa K."/>
            <person name="de Jong P.J."/>
            <person name="Hrdy I."/>
            <person name="Horvathova L."/>
            <person name="Zubacova Z."/>
            <person name="Dolezal P."/>
            <person name="Malik S.B."/>
            <person name="Logsdon J.M. Jr."/>
            <person name="Henze K."/>
            <person name="Gupta A."/>
            <person name="Wang C.C."/>
            <person name="Dunne R.L."/>
            <person name="Upcroft J.A."/>
            <person name="Upcroft P."/>
            <person name="White O."/>
            <person name="Salzberg S.L."/>
            <person name="Tang P."/>
            <person name="Chiu C.-H."/>
            <person name="Lee Y.-S."/>
            <person name="Embley T.M."/>
            <person name="Coombs G.H."/>
            <person name="Mottram J.C."/>
            <person name="Tachezy J."/>
            <person name="Fraser-Liggett C.M."/>
            <person name="Johnson P.J."/>
        </authorList>
    </citation>
    <scope>NUCLEOTIDE SEQUENCE [LARGE SCALE GENOMIC DNA]</scope>
    <source>
        <strain evidence="3">G3</strain>
    </source>
</reference>